<dbReference type="GO" id="GO:0035556">
    <property type="term" value="P:intracellular signal transduction"/>
    <property type="evidence" value="ECO:0007669"/>
    <property type="project" value="TreeGrafter"/>
</dbReference>
<evidence type="ECO:0000256" key="11">
    <source>
        <dbReference type="SAM" id="MobiDB-lite"/>
    </source>
</evidence>
<keyword evidence="5 10" id="KW-0547">Nucleotide-binding</keyword>
<evidence type="ECO:0000256" key="1">
    <source>
        <dbReference type="ARBA" id="ARBA00012513"/>
    </source>
</evidence>
<dbReference type="InterPro" id="IPR000961">
    <property type="entry name" value="AGC-kinase_C"/>
</dbReference>
<dbReference type="GO" id="GO:0005816">
    <property type="term" value="C:spindle pole body"/>
    <property type="evidence" value="ECO:0007669"/>
    <property type="project" value="TreeGrafter"/>
</dbReference>
<dbReference type="GO" id="GO:0005524">
    <property type="term" value="F:ATP binding"/>
    <property type="evidence" value="ECO:0007669"/>
    <property type="project" value="UniProtKB-UniRule"/>
</dbReference>
<dbReference type="Gene3D" id="3.30.200.20">
    <property type="entry name" value="Phosphorylase Kinase, domain 1"/>
    <property type="match status" value="1"/>
</dbReference>
<dbReference type="PANTHER" id="PTHR24356:SF417">
    <property type="entry name" value="CELL CYCLE PROTEIN KINASE DBF2-RELATED"/>
    <property type="match status" value="1"/>
</dbReference>
<comment type="catalytic activity">
    <reaction evidence="9">
        <text>L-seryl-[protein] + ATP = O-phospho-L-seryl-[protein] + ADP + H(+)</text>
        <dbReference type="Rhea" id="RHEA:17989"/>
        <dbReference type="Rhea" id="RHEA-COMP:9863"/>
        <dbReference type="Rhea" id="RHEA-COMP:11604"/>
        <dbReference type="ChEBI" id="CHEBI:15378"/>
        <dbReference type="ChEBI" id="CHEBI:29999"/>
        <dbReference type="ChEBI" id="CHEBI:30616"/>
        <dbReference type="ChEBI" id="CHEBI:83421"/>
        <dbReference type="ChEBI" id="CHEBI:456216"/>
        <dbReference type="EC" id="2.7.11.1"/>
    </reaction>
</comment>
<evidence type="ECO:0000259" key="12">
    <source>
        <dbReference type="PROSITE" id="PS50011"/>
    </source>
</evidence>
<dbReference type="Gene3D" id="1.10.510.10">
    <property type="entry name" value="Transferase(Phosphotransferase) domain 1"/>
    <property type="match status" value="2"/>
</dbReference>
<feature type="region of interest" description="Disordered" evidence="11">
    <location>
        <begin position="1"/>
        <end position="137"/>
    </location>
</feature>
<feature type="compositionally biased region" description="Low complexity" evidence="11">
    <location>
        <begin position="69"/>
        <end position="103"/>
    </location>
</feature>
<dbReference type="InterPro" id="IPR011009">
    <property type="entry name" value="Kinase-like_dom_sf"/>
</dbReference>
<feature type="binding site" evidence="10">
    <location>
        <position position="426"/>
    </location>
    <ligand>
        <name>ATP</name>
        <dbReference type="ChEBI" id="CHEBI:30616"/>
    </ligand>
</feature>
<keyword evidence="6 14" id="KW-0418">Kinase</keyword>
<evidence type="ECO:0000256" key="3">
    <source>
        <dbReference type="ARBA" id="ARBA00022553"/>
    </source>
</evidence>
<keyword evidence="3" id="KW-0597">Phosphoprotein</keyword>
<feature type="non-terminal residue" evidence="14">
    <location>
        <position position="957"/>
    </location>
</feature>
<feature type="region of interest" description="Disordered" evidence="11">
    <location>
        <begin position="182"/>
        <end position="308"/>
    </location>
</feature>
<dbReference type="SMART" id="SM00220">
    <property type="entry name" value="S_TKc"/>
    <property type="match status" value="1"/>
</dbReference>
<evidence type="ECO:0000256" key="10">
    <source>
        <dbReference type="PROSITE-ProRule" id="PRU10141"/>
    </source>
</evidence>
<feature type="compositionally biased region" description="Acidic residues" evidence="11">
    <location>
        <begin position="238"/>
        <end position="249"/>
    </location>
</feature>
<organism evidence="14 15">
    <name type="scientific">Linnemannia elongata AG-77</name>
    <dbReference type="NCBI Taxonomy" id="1314771"/>
    <lineage>
        <taxon>Eukaryota</taxon>
        <taxon>Fungi</taxon>
        <taxon>Fungi incertae sedis</taxon>
        <taxon>Mucoromycota</taxon>
        <taxon>Mortierellomycotina</taxon>
        <taxon>Mortierellomycetes</taxon>
        <taxon>Mortierellales</taxon>
        <taxon>Mortierellaceae</taxon>
        <taxon>Linnemannia</taxon>
    </lineage>
</organism>
<evidence type="ECO:0000259" key="13">
    <source>
        <dbReference type="PROSITE" id="PS51285"/>
    </source>
</evidence>
<sequence length="957" mass="106881">MAPSKIPVPVTRDRQQQRPLLTAVNPLTPSKHNSTTSQISSTASASSVLYRNRGLQEPSKTNVGINGNSARQQQRSRSASENLSVTISGSSTSTASSGSRVVGNNVDPTVPATVDEKGGCSQPGQQQQKQQQRQQRLRYESWNNGCIQGRGELAQMDDQEADGALATTSSSGYHFQHQYYSWQQPQQQQPQHHQHPQQRKAPHSGEGSRDTGNSVGSWRSVLEQGRGRDSKDGCGSGSEEEGDDEEEEQRESPTTPIPGSCFFTDFQEDEEDEGEEDTQEEQQPNNRTAVGGMATLAGQGNRPTGATAGVERMPEVREPTPATLRKCQSTHVYFLDHYIDLLSYLKKRHERLQDFKRNLARQHNRSEQTDSRAREEFRHQERMLLRQRRTRTQAIQFQILTQVGQGGFGEVFLARKTDTNELCALKRMSKKRLHLQDEVQHILTERDVLTSTKSEWHVKLLYSFQDTEYVYLAMEFVQGGDVRTMLTARGVLREEDTRLYFAEMVMAIDALHQQGYIHRDLKPENFLIDAGGHVKLTDFGLSKGQLAESRIEAMKARLKEVKDSMEPTMPVLLRRGGGGSSVMGHGLGQGLEGGMMLGSGGGIGGGRLGGTGGSFANLNGILHRSPSHMMWNGGNGSMSNLAPPQPPPPIGNNSLLNLHGGGGGSTSNLITVGSGMGSLGTPQIRHRQLLHQHHHQQQQQYHNHQHQQAQQTQQQSQQQGGNNNIEYKNEGIRRAFSIVGSADYMAPEILTSQGYDYGVDYWSLGCILFEFLCGYSPFQAEDTRQTCVNVWHWRRVLKRPVYDTEENMEFNLTDEAWDLMTRLITDREERYTTLQQVKDHPWFTGLDWTKLRNMKASFVPVLSTPMDTSYFDDFSNPDDMVGYKDVLLRQAQVDDAEEKAAEDERRQEPSSQRDRGGDNAIGGGVGGGGSSGSLPYILRVQDPWKSSFVGFTFRHQQ</sequence>
<proteinExistence type="predicted"/>
<feature type="compositionally biased region" description="Gly residues" evidence="11">
    <location>
        <begin position="919"/>
        <end position="931"/>
    </location>
</feature>
<feature type="compositionally biased region" description="Low complexity" evidence="11">
    <location>
        <begin position="125"/>
        <end position="134"/>
    </location>
</feature>
<feature type="domain" description="Protein kinase" evidence="12">
    <location>
        <begin position="397"/>
        <end position="843"/>
    </location>
</feature>
<dbReference type="OrthoDB" id="18472at2759"/>
<dbReference type="InterPro" id="IPR008271">
    <property type="entry name" value="Ser/Thr_kinase_AS"/>
</dbReference>
<feature type="compositionally biased region" description="Low complexity" evidence="11">
    <location>
        <begin position="697"/>
        <end position="719"/>
    </location>
</feature>
<dbReference type="STRING" id="1314771.A0A197K6C0"/>
<feature type="domain" description="AGC-kinase C-terminal" evidence="13">
    <location>
        <begin position="844"/>
        <end position="957"/>
    </location>
</feature>
<evidence type="ECO:0000256" key="4">
    <source>
        <dbReference type="ARBA" id="ARBA00022679"/>
    </source>
</evidence>
<name>A0A197K6C0_9FUNG</name>
<dbReference type="EC" id="2.7.11.1" evidence="1"/>
<accession>A0A197K6C0</accession>
<keyword evidence="7 10" id="KW-0067">ATP-binding</keyword>
<dbReference type="Pfam" id="PF00069">
    <property type="entry name" value="Pkinase"/>
    <property type="match status" value="2"/>
</dbReference>
<dbReference type="Proteomes" id="UP000078512">
    <property type="component" value="Unassembled WGS sequence"/>
</dbReference>
<feature type="compositionally biased region" description="Acidic residues" evidence="11">
    <location>
        <begin position="266"/>
        <end position="280"/>
    </location>
</feature>
<dbReference type="FunFam" id="3.30.200.20:FF:000109">
    <property type="entry name" value="Non-specific serine/threonine protein kinase"/>
    <property type="match status" value="1"/>
</dbReference>
<evidence type="ECO:0000256" key="6">
    <source>
        <dbReference type="ARBA" id="ARBA00022777"/>
    </source>
</evidence>
<feature type="region of interest" description="Disordered" evidence="11">
    <location>
        <begin position="689"/>
        <end position="725"/>
    </location>
</feature>
<evidence type="ECO:0000313" key="15">
    <source>
        <dbReference type="Proteomes" id="UP000078512"/>
    </source>
</evidence>
<keyword evidence="15" id="KW-1185">Reference proteome</keyword>
<dbReference type="EMBL" id="KV442022">
    <property type="protein sequence ID" value="OAQ33207.1"/>
    <property type="molecule type" value="Genomic_DNA"/>
</dbReference>
<feature type="compositionally biased region" description="Polar residues" evidence="11">
    <location>
        <begin position="58"/>
        <end position="68"/>
    </location>
</feature>
<dbReference type="SUPFAM" id="SSF56112">
    <property type="entry name" value="Protein kinase-like (PK-like)"/>
    <property type="match status" value="1"/>
</dbReference>
<dbReference type="PANTHER" id="PTHR24356">
    <property type="entry name" value="SERINE/THREONINE-PROTEIN KINASE"/>
    <property type="match status" value="1"/>
</dbReference>
<dbReference type="InterPro" id="IPR050236">
    <property type="entry name" value="Ser_Thr_kinase_AGC"/>
</dbReference>
<dbReference type="SMART" id="SM00133">
    <property type="entry name" value="S_TK_X"/>
    <property type="match status" value="1"/>
</dbReference>
<reference evidence="14 15" key="1">
    <citation type="submission" date="2016-05" db="EMBL/GenBank/DDBJ databases">
        <title>Genome sequencing reveals origins of a unique bacterial endosymbiosis in the earliest lineages of terrestrial Fungi.</title>
        <authorList>
            <consortium name="DOE Joint Genome Institute"/>
            <person name="Uehling J."/>
            <person name="Gryganskyi A."/>
            <person name="Hameed K."/>
            <person name="Tschaplinski T."/>
            <person name="Misztal P."/>
            <person name="Wu S."/>
            <person name="Desiro A."/>
            <person name="Vande Pol N."/>
            <person name="Du Z.-Y."/>
            <person name="Zienkiewicz A."/>
            <person name="Zienkiewicz K."/>
            <person name="Morin E."/>
            <person name="Tisserant E."/>
            <person name="Splivallo R."/>
            <person name="Hainaut M."/>
            <person name="Henrissat B."/>
            <person name="Ohm R."/>
            <person name="Kuo A."/>
            <person name="Yan J."/>
            <person name="Lipzen A."/>
            <person name="Nolan M."/>
            <person name="Labutti K."/>
            <person name="Barry K."/>
            <person name="Goldstein A."/>
            <person name="Labbe J."/>
            <person name="Schadt C."/>
            <person name="Tuskan G."/>
            <person name="Grigoriev I."/>
            <person name="Martin F."/>
            <person name="Vilgalys R."/>
            <person name="Bonito G."/>
        </authorList>
    </citation>
    <scope>NUCLEOTIDE SEQUENCE [LARGE SCALE GENOMIC DNA]</scope>
    <source>
        <strain evidence="14 15">AG-77</strain>
    </source>
</reference>
<evidence type="ECO:0000256" key="8">
    <source>
        <dbReference type="ARBA" id="ARBA00047899"/>
    </source>
</evidence>
<feature type="compositionally biased region" description="Low complexity" evidence="11">
    <location>
        <begin position="34"/>
        <end position="47"/>
    </location>
</feature>
<evidence type="ECO:0000313" key="14">
    <source>
        <dbReference type="EMBL" id="OAQ33207.1"/>
    </source>
</evidence>
<evidence type="ECO:0000256" key="7">
    <source>
        <dbReference type="ARBA" id="ARBA00022840"/>
    </source>
</evidence>
<feature type="compositionally biased region" description="Basic residues" evidence="11">
    <location>
        <begin position="192"/>
        <end position="202"/>
    </location>
</feature>
<dbReference type="PROSITE" id="PS51285">
    <property type="entry name" value="AGC_KINASE_CTER"/>
    <property type="match status" value="1"/>
</dbReference>
<keyword evidence="4" id="KW-0808">Transferase</keyword>
<comment type="catalytic activity">
    <reaction evidence="8">
        <text>L-threonyl-[protein] + ATP = O-phospho-L-threonyl-[protein] + ADP + H(+)</text>
        <dbReference type="Rhea" id="RHEA:46608"/>
        <dbReference type="Rhea" id="RHEA-COMP:11060"/>
        <dbReference type="Rhea" id="RHEA-COMP:11605"/>
        <dbReference type="ChEBI" id="CHEBI:15378"/>
        <dbReference type="ChEBI" id="CHEBI:30013"/>
        <dbReference type="ChEBI" id="CHEBI:30616"/>
        <dbReference type="ChEBI" id="CHEBI:61977"/>
        <dbReference type="ChEBI" id="CHEBI:456216"/>
        <dbReference type="EC" id="2.7.11.1"/>
    </reaction>
</comment>
<feature type="region of interest" description="Disordered" evidence="11">
    <location>
        <begin position="894"/>
        <end position="932"/>
    </location>
</feature>
<keyword evidence="2" id="KW-0723">Serine/threonine-protein kinase</keyword>
<protein>
    <recommendedName>
        <fullName evidence="1">non-specific serine/threonine protein kinase</fullName>
        <ecNumber evidence="1">2.7.11.1</ecNumber>
    </recommendedName>
</protein>
<dbReference type="AlphaFoldDB" id="A0A197K6C0"/>
<gene>
    <name evidence="14" type="ORF">K457DRAFT_29589</name>
</gene>
<dbReference type="PROSITE" id="PS00107">
    <property type="entry name" value="PROTEIN_KINASE_ATP"/>
    <property type="match status" value="1"/>
</dbReference>
<dbReference type="PROSITE" id="PS00108">
    <property type="entry name" value="PROTEIN_KINASE_ST"/>
    <property type="match status" value="1"/>
</dbReference>
<evidence type="ECO:0000256" key="5">
    <source>
        <dbReference type="ARBA" id="ARBA00022741"/>
    </source>
</evidence>
<dbReference type="InterPro" id="IPR000719">
    <property type="entry name" value="Prot_kinase_dom"/>
</dbReference>
<dbReference type="PROSITE" id="PS50011">
    <property type="entry name" value="PROTEIN_KINASE_DOM"/>
    <property type="match status" value="1"/>
</dbReference>
<evidence type="ECO:0000256" key="9">
    <source>
        <dbReference type="ARBA" id="ARBA00048679"/>
    </source>
</evidence>
<feature type="compositionally biased region" description="Basic and acidic residues" evidence="11">
    <location>
        <begin position="898"/>
        <end position="917"/>
    </location>
</feature>
<dbReference type="InterPro" id="IPR017441">
    <property type="entry name" value="Protein_kinase_ATP_BS"/>
</dbReference>
<evidence type="ECO:0000256" key="2">
    <source>
        <dbReference type="ARBA" id="ARBA00022527"/>
    </source>
</evidence>
<dbReference type="GO" id="GO:0004674">
    <property type="term" value="F:protein serine/threonine kinase activity"/>
    <property type="evidence" value="ECO:0007669"/>
    <property type="project" value="UniProtKB-KW"/>
</dbReference>